<comment type="similarity">
    <text evidence="1">Belongs to the FAH family.</text>
</comment>
<proteinExistence type="inferred from homology"/>
<evidence type="ECO:0000313" key="5">
    <source>
        <dbReference type="Proteomes" id="UP000181917"/>
    </source>
</evidence>
<organism evidence="4 5">
    <name type="scientific">Crystallibacter crystallopoietes</name>
    <dbReference type="NCBI Taxonomy" id="37928"/>
    <lineage>
        <taxon>Bacteria</taxon>
        <taxon>Bacillati</taxon>
        <taxon>Actinomycetota</taxon>
        <taxon>Actinomycetes</taxon>
        <taxon>Micrococcales</taxon>
        <taxon>Micrococcaceae</taxon>
        <taxon>Crystallibacter</taxon>
    </lineage>
</organism>
<evidence type="ECO:0000256" key="1">
    <source>
        <dbReference type="ARBA" id="ARBA00010211"/>
    </source>
</evidence>
<dbReference type="InterPro" id="IPR051121">
    <property type="entry name" value="FAH"/>
</dbReference>
<dbReference type="SUPFAM" id="SSF56529">
    <property type="entry name" value="FAH"/>
    <property type="match status" value="1"/>
</dbReference>
<evidence type="ECO:0000256" key="2">
    <source>
        <dbReference type="ARBA" id="ARBA00022723"/>
    </source>
</evidence>
<accession>A0A1H0ZLW0</accession>
<protein>
    <submittedName>
        <fullName evidence="4">Fumarylacetoacetate (FAA) hydrolase family protein</fullName>
    </submittedName>
</protein>
<dbReference type="GO" id="GO:0016787">
    <property type="term" value="F:hydrolase activity"/>
    <property type="evidence" value="ECO:0007669"/>
    <property type="project" value="UniProtKB-KW"/>
</dbReference>
<dbReference type="InterPro" id="IPR011234">
    <property type="entry name" value="Fumarylacetoacetase-like_C"/>
</dbReference>
<evidence type="ECO:0000259" key="3">
    <source>
        <dbReference type="Pfam" id="PF01557"/>
    </source>
</evidence>
<dbReference type="InterPro" id="IPR036663">
    <property type="entry name" value="Fumarylacetoacetase_C_sf"/>
</dbReference>
<reference evidence="4 5" key="1">
    <citation type="submission" date="2016-10" db="EMBL/GenBank/DDBJ databases">
        <authorList>
            <person name="de Groot N.N."/>
        </authorList>
    </citation>
    <scope>NUCLEOTIDE SEQUENCE [LARGE SCALE GENOMIC DNA]</scope>
    <source>
        <strain evidence="4 5">DSM 20117</strain>
    </source>
</reference>
<dbReference type="KEGG" id="acry:AC20117_15165"/>
<feature type="domain" description="Fumarylacetoacetase-like C-terminal" evidence="3">
    <location>
        <begin position="188"/>
        <end position="361"/>
    </location>
</feature>
<dbReference type="GO" id="GO:0044281">
    <property type="term" value="P:small molecule metabolic process"/>
    <property type="evidence" value="ECO:0007669"/>
    <property type="project" value="UniProtKB-ARBA"/>
</dbReference>
<dbReference type="STRING" id="37928.SAMN04489742_0424"/>
<evidence type="ECO:0000313" key="4">
    <source>
        <dbReference type="EMBL" id="SDQ28066.1"/>
    </source>
</evidence>
<gene>
    <name evidence="4" type="ORF">SAMN04489742_0424</name>
</gene>
<dbReference type="Gene3D" id="3.90.850.10">
    <property type="entry name" value="Fumarylacetoacetase-like, C-terminal domain"/>
    <property type="match status" value="1"/>
</dbReference>
<dbReference type="GO" id="GO:0046872">
    <property type="term" value="F:metal ion binding"/>
    <property type="evidence" value="ECO:0007669"/>
    <property type="project" value="UniProtKB-KW"/>
</dbReference>
<dbReference type="Proteomes" id="UP000181917">
    <property type="component" value="Unassembled WGS sequence"/>
</dbReference>
<sequence length="398" mass="42627">MTAFPAREILPSDADEALLIGRVWDPESGGPRVVVAKGEDVYDITAVARTVADLLEQDDPAQHAAAALDRPRWTLAELVDASWNADAGSAHLLAPIDLQVVKACGVTFVESMVERVIEERCGGDFNKAAEVRELVGKALGGSISSLRPGSEAAMQAKRVLIAEGMWSQYLEVGIGPDPEVFTKAPVLSAVGFGADVGIPTFSSWNNPEPELVLVADSSGTVRGATLGNDVNLRDVEGRSALLLGKAKDNNASTALGPFIRLFDGDFTLDTLREEEITLKVQGQDGYALEGRNNVAKISRPFEELVRAAHGSHHQYPDGFVLFTGTLFAPTQDRDTPGQGFTHKPGDTVTIRSKHLGTLANRTGITEELPPWTFGIRQLFAYLQSPAVVGTPQHVGRNA</sequence>
<keyword evidence="2" id="KW-0479">Metal-binding</keyword>
<dbReference type="AlphaFoldDB" id="A0A1H0ZLW0"/>
<dbReference type="Pfam" id="PF01557">
    <property type="entry name" value="FAA_hydrolase"/>
    <property type="match status" value="1"/>
</dbReference>
<keyword evidence="4" id="KW-0378">Hydrolase</keyword>
<dbReference type="PANTHER" id="PTHR42796">
    <property type="entry name" value="FUMARYLACETOACETATE HYDROLASE DOMAIN-CONTAINING PROTEIN 2A-RELATED"/>
    <property type="match status" value="1"/>
</dbReference>
<dbReference type="PANTHER" id="PTHR42796:SF7">
    <property type="entry name" value="2-DEHYDRO-3-DEOXY-D-ARABINONATE DEHYDRATASE"/>
    <property type="match status" value="1"/>
</dbReference>
<dbReference type="RefSeq" id="WP_074698995.1">
    <property type="nucleotide sequence ID" value="NZ_CP018863.1"/>
</dbReference>
<keyword evidence="5" id="KW-1185">Reference proteome</keyword>
<name>A0A1H0ZLW0_9MICC</name>
<dbReference type="EMBL" id="FNKH01000002">
    <property type="protein sequence ID" value="SDQ28066.1"/>
    <property type="molecule type" value="Genomic_DNA"/>
</dbReference>
<dbReference type="OrthoDB" id="9779415at2"/>